<proteinExistence type="predicted"/>
<organism evidence="3 4">
    <name type="scientific">Tieghemiomyces parasiticus</name>
    <dbReference type="NCBI Taxonomy" id="78921"/>
    <lineage>
        <taxon>Eukaryota</taxon>
        <taxon>Fungi</taxon>
        <taxon>Fungi incertae sedis</taxon>
        <taxon>Zoopagomycota</taxon>
        <taxon>Kickxellomycotina</taxon>
        <taxon>Dimargaritomycetes</taxon>
        <taxon>Dimargaritales</taxon>
        <taxon>Dimargaritaceae</taxon>
        <taxon>Tieghemiomyces</taxon>
    </lineage>
</organism>
<evidence type="ECO:0000313" key="4">
    <source>
        <dbReference type="Proteomes" id="UP001150569"/>
    </source>
</evidence>
<keyword evidence="2" id="KW-0472">Membrane</keyword>
<evidence type="ECO:0000256" key="1">
    <source>
        <dbReference type="SAM" id="MobiDB-lite"/>
    </source>
</evidence>
<evidence type="ECO:0000256" key="2">
    <source>
        <dbReference type="SAM" id="Phobius"/>
    </source>
</evidence>
<sequence>MSCSPSETEVIVPAADHWQFKALLPVIAPFLRGVFYRHYVVRSLELNAITPLGNLYRFKNAKAGTRYPRPEVSPIQDTPAANGSDEDPMLYTDTTVIDTADAGQYASRFSFTPAREEASRTVRDFVPELRRIHAAAEPLPLDTGDHCQLAQKDSVAYAIATGNAAFLAALTYYFASDPFLAAFQTGNAAEQIVPRPHLDFLRFLNELNTGGLKAQSKLSNGSVDDWPYVDQMASVLIITVVLGLAGLGHLTALREYLALLRSHHCHHHRPSAAGTQRYSVLADTRLRPIILIAAAQADQPAVSAAYVAEMTYLELCQVVTSLQRLGWDDACQRVPQLLGKPWELQRSQYFLNDRLVYFYRDYQLSYLHYRPM</sequence>
<reference evidence="3" key="1">
    <citation type="submission" date="2022-07" db="EMBL/GenBank/DDBJ databases">
        <title>Phylogenomic reconstructions and comparative analyses of Kickxellomycotina fungi.</title>
        <authorList>
            <person name="Reynolds N.K."/>
            <person name="Stajich J.E."/>
            <person name="Barry K."/>
            <person name="Grigoriev I.V."/>
            <person name="Crous P."/>
            <person name="Smith M.E."/>
        </authorList>
    </citation>
    <scope>NUCLEOTIDE SEQUENCE</scope>
    <source>
        <strain evidence="3">RSA 861</strain>
    </source>
</reference>
<name>A0A9W8A4E3_9FUNG</name>
<keyword evidence="2" id="KW-1133">Transmembrane helix</keyword>
<evidence type="ECO:0000313" key="3">
    <source>
        <dbReference type="EMBL" id="KAJ1919325.1"/>
    </source>
</evidence>
<dbReference type="EMBL" id="JANBPT010000476">
    <property type="protein sequence ID" value="KAJ1919325.1"/>
    <property type="molecule type" value="Genomic_DNA"/>
</dbReference>
<protein>
    <submittedName>
        <fullName evidence="3">Uncharacterized protein</fullName>
    </submittedName>
</protein>
<feature type="transmembrane region" description="Helical" evidence="2">
    <location>
        <begin position="232"/>
        <end position="253"/>
    </location>
</feature>
<feature type="transmembrane region" description="Helical" evidence="2">
    <location>
        <begin position="155"/>
        <end position="175"/>
    </location>
</feature>
<feature type="region of interest" description="Disordered" evidence="1">
    <location>
        <begin position="66"/>
        <end position="88"/>
    </location>
</feature>
<keyword evidence="4" id="KW-1185">Reference proteome</keyword>
<dbReference type="Proteomes" id="UP001150569">
    <property type="component" value="Unassembled WGS sequence"/>
</dbReference>
<dbReference type="AlphaFoldDB" id="A0A9W8A4E3"/>
<comment type="caution">
    <text evidence="3">The sequence shown here is derived from an EMBL/GenBank/DDBJ whole genome shotgun (WGS) entry which is preliminary data.</text>
</comment>
<accession>A0A9W8A4E3</accession>
<keyword evidence="2" id="KW-0812">Transmembrane</keyword>
<gene>
    <name evidence="3" type="ORF">IWQ60_007273</name>
</gene>